<keyword evidence="12" id="KW-1185">Reference proteome</keyword>
<dbReference type="PROSITE" id="PS50157">
    <property type="entry name" value="ZINC_FINGER_C2H2_2"/>
    <property type="match status" value="4"/>
</dbReference>
<dbReference type="GO" id="GO:0000978">
    <property type="term" value="F:RNA polymerase II cis-regulatory region sequence-specific DNA binding"/>
    <property type="evidence" value="ECO:0007669"/>
    <property type="project" value="TreeGrafter"/>
</dbReference>
<keyword evidence="5" id="KW-0862">Zinc</keyword>
<proteinExistence type="predicted"/>
<dbReference type="EMBL" id="CM015712">
    <property type="protein sequence ID" value="KAF3707993.1"/>
    <property type="molecule type" value="Genomic_DNA"/>
</dbReference>
<keyword evidence="2" id="KW-0479">Metal-binding</keyword>
<dbReference type="GO" id="GO:0000981">
    <property type="term" value="F:DNA-binding transcription factor activity, RNA polymerase II-specific"/>
    <property type="evidence" value="ECO:0007669"/>
    <property type="project" value="TreeGrafter"/>
</dbReference>
<dbReference type="PANTHER" id="PTHR14003">
    <property type="entry name" value="TRANSCRIPTIONAL REPRESSOR PROTEIN YY"/>
    <property type="match status" value="1"/>
</dbReference>
<evidence type="ECO:0000256" key="2">
    <source>
        <dbReference type="ARBA" id="ARBA00022723"/>
    </source>
</evidence>
<reference evidence="11 12" key="1">
    <citation type="submission" date="2019-02" db="EMBL/GenBank/DDBJ databases">
        <title>Opniocepnalus argus genome.</title>
        <authorList>
            <person name="Zhou C."/>
            <person name="Xiao S."/>
        </authorList>
    </citation>
    <scope>NUCLEOTIDE SEQUENCE [LARGE SCALE GENOMIC DNA]</scope>
    <source>
        <strain evidence="11">OARG1902GOOAL</strain>
        <tissue evidence="11">Muscle</tissue>
    </source>
</reference>
<dbReference type="GO" id="GO:0000785">
    <property type="term" value="C:chromatin"/>
    <property type="evidence" value="ECO:0007669"/>
    <property type="project" value="TreeGrafter"/>
</dbReference>
<feature type="domain" description="C2H2-type" evidence="10">
    <location>
        <begin position="193"/>
        <end position="221"/>
    </location>
</feature>
<dbReference type="InterPro" id="IPR036236">
    <property type="entry name" value="Znf_C2H2_sf"/>
</dbReference>
<keyword evidence="4 8" id="KW-0863">Zinc-finger</keyword>
<evidence type="ECO:0000256" key="4">
    <source>
        <dbReference type="ARBA" id="ARBA00022771"/>
    </source>
</evidence>
<gene>
    <name evidence="11" type="ORF">EXN66_Car001166</name>
</gene>
<accession>A0A6G1R078</accession>
<dbReference type="Proteomes" id="UP000503349">
    <property type="component" value="Chromosome 1"/>
</dbReference>
<feature type="domain" description="C2H2-type" evidence="10">
    <location>
        <begin position="307"/>
        <end position="334"/>
    </location>
</feature>
<evidence type="ECO:0000256" key="3">
    <source>
        <dbReference type="ARBA" id="ARBA00022737"/>
    </source>
</evidence>
<dbReference type="GO" id="GO:0000122">
    <property type="term" value="P:negative regulation of transcription by RNA polymerase II"/>
    <property type="evidence" value="ECO:0007669"/>
    <property type="project" value="UniProtKB-ARBA"/>
</dbReference>
<dbReference type="AlphaFoldDB" id="A0A6G1R078"/>
<feature type="region of interest" description="Disordered" evidence="9">
    <location>
        <begin position="79"/>
        <end position="99"/>
    </location>
</feature>
<comment type="subcellular location">
    <subcellularLocation>
        <location evidence="1">Nucleus</location>
    </subcellularLocation>
</comment>
<keyword evidence="7" id="KW-0539">Nucleus</keyword>
<evidence type="ECO:0000256" key="1">
    <source>
        <dbReference type="ARBA" id="ARBA00004123"/>
    </source>
</evidence>
<evidence type="ECO:0000256" key="8">
    <source>
        <dbReference type="PROSITE-ProRule" id="PRU00042"/>
    </source>
</evidence>
<dbReference type="InterPro" id="IPR013087">
    <property type="entry name" value="Znf_C2H2_type"/>
</dbReference>
<name>A0A6G1R078_CHAAH</name>
<dbReference type="FunFam" id="3.30.160.60:FF:000416">
    <property type="entry name" value="zinc finger protein 879 isoform X1"/>
    <property type="match status" value="1"/>
</dbReference>
<evidence type="ECO:0000256" key="5">
    <source>
        <dbReference type="ARBA" id="ARBA00022833"/>
    </source>
</evidence>
<dbReference type="Pfam" id="PF00096">
    <property type="entry name" value="zf-C2H2"/>
    <property type="match status" value="3"/>
</dbReference>
<organism evidence="11 12">
    <name type="scientific">Channa argus</name>
    <name type="common">Northern snakehead</name>
    <name type="synonym">Ophicephalus argus</name>
    <dbReference type="NCBI Taxonomy" id="215402"/>
    <lineage>
        <taxon>Eukaryota</taxon>
        <taxon>Metazoa</taxon>
        <taxon>Chordata</taxon>
        <taxon>Craniata</taxon>
        <taxon>Vertebrata</taxon>
        <taxon>Euteleostomi</taxon>
        <taxon>Actinopterygii</taxon>
        <taxon>Neopterygii</taxon>
        <taxon>Teleostei</taxon>
        <taxon>Neoteleostei</taxon>
        <taxon>Acanthomorphata</taxon>
        <taxon>Anabantaria</taxon>
        <taxon>Anabantiformes</taxon>
        <taxon>Channoidei</taxon>
        <taxon>Channidae</taxon>
        <taxon>Channa</taxon>
    </lineage>
</organism>
<dbReference type="PANTHER" id="PTHR14003:SF23">
    <property type="entry name" value="ZINC FINGER PROTEIN 143"/>
    <property type="match status" value="1"/>
</dbReference>
<evidence type="ECO:0000313" key="11">
    <source>
        <dbReference type="EMBL" id="KAF3707993.1"/>
    </source>
</evidence>
<evidence type="ECO:0000259" key="10">
    <source>
        <dbReference type="PROSITE" id="PS50157"/>
    </source>
</evidence>
<evidence type="ECO:0000256" key="9">
    <source>
        <dbReference type="SAM" id="MobiDB-lite"/>
    </source>
</evidence>
<feature type="domain" description="C2H2-type" evidence="10">
    <location>
        <begin position="222"/>
        <end position="249"/>
    </location>
</feature>
<dbReference type="GO" id="GO:0031519">
    <property type="term" value="C:PcG protein complex"/>
    <property type="evidence" value="ECO:0007669"/>
    <property type="project" value="TreeGrafter"/>
</dbReference>
<feature type="domain" description="C2H2-type" evidence="10">
    <location>
        <begin position="250"/>
        <end position="277"/>
    </location>
</feature>
<keyword evidence="3" id="KW-0677">Repeat</keyword>
<dbReference type="GO" id="GO:0008270">
    <property type="term" value="F:zinc ion binding"/>
    <property type="evidence" value="ECO:0007669"/>
    <property type="project" value="UniProtKB-KW"/>
</dbReference>
<reference evidence="12" key="2">
    <citation type="submission" date="2019-02" db="EMBL/GenBank/DDBJ databases">
        <title>Opniocepnalus argus Var Kimnra genome.</title>
        <authorList>
            <person name="Zhou C."/>
            <person name="Xiao S."/>
        </authorList>
    </citation>
    <scope>NUCLEOTIDE SEQUENCE [LARGE SCALE GENOMIC DNA]</scope>
</reference>
<protein>
    <submittedName>
        <fullName evidence="11">Zinc finger protein 891</fullName>
    </submittedName>
</protein>
<dbReference type="FunFam" id="3.30.160.60:FF:001465">
    <property type="entry name" value="Zinc finger protein 560"/>
    <property type="match status" value="1"/>
</dbReference>
<evidence type="ECO:0000256" key="7">
    <source>
        <dbReference type="ARBA" id="ARBA00023242"/>
    </source>
</evidence>
<evidence type="ECO:0000313" key="12">
    <source>
        <dbReference type="Proteomes" id="UP000503349"/>
    </source>
</evidence>
<dbReference type="GO" id="GO:0005667">
    <property type="term" value="C:transcription regulator complex"/>
    <property type="evidence" value="ECO:0007669"/>
    <property type="project" value="TreeGrafter"/>
</dbReference>
<dbReference type="SUPFAM" id="SSF57667">
    <property type="entry name" value="beta-beta-alpha zinc fingers"/>
    <property type="match status" value="3"/>
</dbReference>
<keyword evidence="6" id="KW-0238">DNA-binding</keyword>
<evidence type="ECO:0000256" key="6">
    <source>
        <dbReference type="ARBA" id="ARBA00023125"/>
    </source>
</evidence>
<dbReference type="PROSITE" id="PS00028">
    <property type="entry name" value="ZINC_FINGER_C2H2_1"/>
    <property type="match status" value="4"/>
</dbReference>
<dbReference type="Gene3D" id="3.30.160.60">
    <property type="entry name" value="Classic Zinc Finger"/>
    <property type="match status" value="3"/>
</dbReference>
<dbReference type="SMART" id="SM00355">
    <property type="entry name" value="ZnF_C2H2"/>
    <property type="match status" value="4"/>
</dbReference>
<sequence>MLRLVINERLTAAAEEIFGLVEKTIAEYQDEIIRSQREVAELKLMIKQLTVLNPEVSLFRFSTGLYHSEDLQSVPEKASLLQQQDQLPNEEENETHDSQAIKKEKVDLCIAPELEAYSSDNVDVRLDESEKTTRTNCQLSPTFRSITLTLGSNKEWNGTGGSGSPSCGLSHGGTSFVEQKRRIKRQFSEKNKKHCRFCHMQFETYSALIRHVDKIHSGRKAFKCSECDKEFPRREHMKLHMRTHTNEKPYRCNFCEKLFTQSSNLNVHLRIHTGEKPYFCSMCCNMVASTYHLKKCGTKASTVGNSLRCLDCGKMFYSAVKLRVHMNIHKARKPYTIASAAYNTSDSLA</sequence>